<evidence type="ECO:0000256" key="4">
    <source>
        <dbReference type="SAM" id="Phobius"/>
    </source>
</evidence>
<dbReference type="SMART" id="SM00267">
    <property type="entry name" value="GGDEF"/>
    <property type="match status" value="1"/>
</dbReference>
<dbReference type="InterPro" id="IPR029787">
    <property type="entry name" value="Nucleotide_cyclase"/>
</dbReference>
<dbReference type="Pfam" id="PF00990">
    <property type="entry name" value="GGDEF"/>
    <property type="match status" value="1"/>
</dbReference>
<dbReference type="GO" id="GO:1902201">
    <property type="term" value="P:negative regulation of bacterial-type flagellum-dependent cell motility"/>
    <property type="evidence" value="ECO:0007669"/>
    <property type="project" value="TreeGrafter"/>
</dbReference>
<evidence type="ECO:0000256" key="1">
    <source>
        <dbReference type="ARBA" id="ARBA00001946"/>
    </source>
</evidence>
<sequence>MNKKSDQKALNEQDFLLNYNNSQQDAKRSAIILTLVVLFIFMIWDLLFLGWQHPATANILWSRAILTFPPLAWLYYCCYSDELIKRFDFWCFITAFFIGISILYNIYQYSQIGHNLRVDGLLLYTFVLYIIPGFFQKHKSWCGILISLGYLLLAYGLEWPHEKLVYGAVYLGIFNLAGSWHSWNNDRKTKNDYFSHSLLKKLALTDQLTGLYNRHGFDEKLNQLMAKADDNGGLLALVILDIDYFKRYNDSLGHLVGDQCLMAVSADLLSQRRNENDLVVRFGGEEFLMVFYQEDGELESLNRHIREICPAIAALDIPHPSSDIADIVTASAGASIYRAKSATQRTQLMLAADSALYRAKQAGRNQTRISEDH</sequence>
<feature type="transmembrane region" description="Helical" evidence="4">
    <location>
        <begin position="164"/>
        <end position="183"/>
    </location>
</feature>
<feature type="transmembrane region" description="Helical" evidence="4">
    <location>
        <begin position="89"/>
        <end position="110"/>
    </location>
</feature>
<evidence type="ECO:0000256" key="3">
    <source>
        <dbReference type="ARBA" id="ARBA00034247"/>
    </source>
</evidence>
<feature type="transmembrane region" description="Helical" evidence="4">
    <location>
        <begin position="30"/>
        <end position="51"/>
    </location>
</feature>
<keyword evidence="7" id="KW-1185">Reference proteome</keyword>
<dbReference type="EMBL" id="CP059735">
    <property type="protein sequence ID" value="WDD99650.1"/>
    <property type="molecule type" value="Genomic_DNA"/>
</dbReference>
<feature type="transmembrane region" description="Helical" evidence="4">
    <location>
        <begin position="141"/>
        <end position="158"/>
    </location>
</feature>
<dbReference type="GO" id="GO:0005886">
    <property type="term" value="C:plasma membrane"/>
    <property type="evidence" value="ECO:0007669"/>
    <property type="project" value="TreeGrafter"/>
</dbReference>
<dbReference type="KEGG" id="tact:SG35_002960"/>
<keyword evidence="4" id="KW-1133">Transmembrane helix</keyword>
<dbReference type="InterPro" id="IPR000160">
    <property type="entry name" value="GGDEF_dom"/>
</dbReference>
<dbReference type="AlphaFoldDB" id="A0AAE9YR29"/>
<protein>
    <recommendedName>
        <fullName evidence="2">diguanylate cyclase</fullName>
        <ecNumber evidence="2">2.7.7.65</ecNumber>
    </recommendedName>
</protein>
<keyword evidence="4" id="KW-0812">Transmembrane</keyword>
<dbReference type="GO" id="GO:0043709">
    <property type="term" value="P:cell adhesion involved in single-species biofilm formation"/>
    <property type="evidence" value="ECO:0007669"/>
    <property type="project" value="TreeGrafter"/>
</dbReference>
<organism evidence="6 7">
    <name type="scientific">Thalassomonas actiniarum</name>
    <dbReference type="NCBI Taxonomy" id="485447"/>
    <lineage>
        <taxon>Bacteria</taxon>
        <taxon>Pseudomonadati</taxon>
        <taxon>Pseudomonadota</taxon>
        <taxon>Gammaproteobacteria</taxon>
        <taxon>Alteromonadales</taxon>
        <taxon>Colwelliaceae</taxon>
        <taxon>Thalassomonas</taxon>
    </lineage>
</organism>
<dbReference type="Gene3D" id="3.30.70.270">
    <property type="match status" value="1"/>
</dbReference>
<gene>
    <name evidence="6" type="ORF">SG35_002960</name>
</gene>
<dbReference type="SUPFAM" id="SSF55073">
    <property type="entry name" value="Nucleotide cyclase"/>
    <property type="match status" value="1"/>
</dbReference>
<comment type="cofactor">
    <cofactor evidence="1">
        <name>Mg(2+)</name>
        <dbReference type="ChEBI" id="CHEBI:18420"/>
    </cofactor>
</comment>
<dbReference type="CDD" id="cd01949">
    <property type="entry name" value="GGDEF"/>
    <property type="match status" value="1"/>
</dbReference>
<dbReference type="FunFam" id="3.30.70.270:FF:000001">
    <property type="entry name" value="Diguanylate cyclase domain protein"/>
    <property type="match status" value="1"/>
</dbReference>
<evidence type="ECO:0000259" key="5">
    <source>
        <dbReference type="PROSITE" id="PS50887"/>
    </source>
</evidence>
<dbReference type="NCBIfam" id="TIGR00254">
    <property type="entry name" value="GGDEF"/>
    <property type="match status" value="1"/>
</dbReference>
<dbReference type="PANTHER" id="PTHR45138">
    <property type="entry name" value="REGULATORY COMPONENTS OF SENSORY TRANSDUCTION SYSTEM"/>
    <property type="match status" value="1"/>
</dbReference>
<dbReference type="InterPro" id="IPR050469">
    <property type="entry name" value="Diguanylate_Cyclase"/>
</dbReference>
<name>A0AAE9YR29_9GAMM</name>
<evidence type="ECO:0000313" key="6">
    <source>
        <dbReference type="EMBL" id="WDD99650.1"/>
    </source>
</evidence>
<feature type="transmembrane region" description="Helical" evidence="4">
    <location>
        <begin position="57"/>
        <end position="77"/>
    </location>
</feature>
<feature type="domain" description="GGDEF" evidence="5">
    <location>
        <begin position="233"/>
        <end position="372"/>
    </location>
</feature>
<proteinExistence type="predicted"/>
<dbReference type="InterPro" id="IPR043128">
    <property type="entry name" value="Rev_trsase/Diguanyl_cyclase"/>
</dbReference>
<dbReference type="Proteomes" id="UP000032568">
    <property type="component" value="Chromosome"/>
</dbReference>
<feature type="transmembrane region" description="Helical" evidence="4">
    <location>
        <begin position="116"/>
        <end position="134"/>
    </location>
</feature>
<dbReference type="EC" id="2.7.7.65" evidence="2"/>
<dbReference type="PANTHER" id="PTHR45138:SF9">
    <property type="entry name" value="DIGUANYLATE CYCLASE DGCM-RELATED"/>
    <property type="match status" value="1"/>
</dbReference>
<accession>A0AAE9YR29</accession>
<evidence type="ECO:0000256" key="2">
    <source>
        <dbReference type="ARBA" id="ARBA00012528"/>
    </source>
</evidence>
<comment type="catalytic activity">
    <reaction evidence="3">
        <text>2 GTP = 3',3'-c-di-GMP + 2 diphosphate</text>
        <dbReference type="Rhea" id="RHEA:24898"/>
        <dbReference type="ChEBI" id="CHEBI:33019"/>
        <dbReference type="ChEBI" id="CHEBI:37565"/>
        <dbReference type="ChEBI" id="CHEBI:58805"/>
        <dbReference type="EC" id="2.7.7.65"/>
    </reaction>
</comment>
<reference evidence="6 7" key="2">
    <citation type="journal article" date="2022" name="Mar. Drugs">
        <title>Bioassay-Guided Fractionation Leads to the Detection of Cholic Acid Generated by the Rare Thalassomonas sp.</title>
        <authorList>
            <person name="Pheiffer F."/>
            <person name="Schneider Y.K."/>
            <person name="Hansen E.H."/>
            <person name="Andersen J.H."/>
            <person name="Isaksson J."/>
            <person name="Busche T."/>
            <person name="R C."/>
            <person name="Kalinowski J."/>
            <person name="Zyl L.V."/>
            <person name="Trindade M."/>
        </authorList>
    </citation>
    <scope>NUCLEOTIDE SEQUENCE [LARGE SCALE GENOMIC DNA]</scope>
    <source>
        <strain evidence="6 7">A5K-106</strain>
    </source>
</reference>
<dbReference type="RefSeq" id="WP_053043317.1">
    <property type="nucleotide sequence ID" value="NZ_CP059735.1"/>
</dbReference>
<reference evidence="6 7" key="1">
    <citation type="journal article" date="2015" name="Genome Announc.">
        <title>Draft Genome Sequences of Marine Isolates of Thalassomonas viridans and Thalassomonas actiniarum.</title>
        <authorList>
            <person name="Olonade I."/>
            <person name="van Zyl L.J."/>
            <person name="Trindade M."/>
        </authorList>
    </citation>
    <scope>NUCLEOTIDE SEQUENCE [LARGE SCALE GENOMIC DNA]</scope>
    <source>
        <strain evidence="6 7">A5K-106</strain>
    </source>
</reference>
<keyword evidence="4" id="KW-0472">Membrane</keyword>
<dbReference type="GO" id="GO:0052621">
    <property type="term" value="F:diguanylate cyclase activity"/>
    <property type="evidence" value="ECO:0007669"/>
    <property type="project" value="UniProtKB-EC"/>
</dbReference>
<dbReference type="PROSITE" id="PS50887">
    <property type="entry name" value="GGDEF"/>
    <property type="match status" value="1"/>
</dbReference>
<evidence type="ECO:0000313" key="7">
    <source>
        <dbReference type="Proteomes" id="UP000032568"/>
    </source>
</evidence>